<dbReference type="Proteomes" id="UP000230084">
    <property type="component" value="Unassembled WGS sequence"/>
</dbReference>
<proteinExistence type="predicted"/>
<gene>
    <name evidence="1" type="ORF">COV06_04170</name>
</gene>
<dbReference type="Pfam" id="PF13189">
    <property type="entry name" value="Cytidylate_kin2"/>
    <property type="match status" value="1"/>
</dbReference>
<sequence length="183" mass="20550">MIITLSGYPGSGKSTVGKLLSGKLGYKRYSMGDFQRTLAEQNGMTLNEWNAEEEQEDAHDRMVEGYQTNLGKTEDNFIVDGRLSWYAIPQSFKVFLGVDPAEGAKRIFAHASTGARPNEVPYKNVEEAQELARLRVASENKRFKEYYDVTYDNPANFDLIIDTTHTAPEEVAQQIIDKMGTIA</sequence>
<name>A0A2H0RMN8_9BACT</name>
<dbReference type="AlphaFoldDB" id="A0A2H0RMN8"/>
<evidence type="ECO:0000313" key="1">
    <source>
        <dbReference type="EMBL" id="PIR47254.1"/>
    </source>
</evidence>
<evidence type="ECO:0008006" key="3">
    <source>
        <dbReference type="Google" id="ProtNLM"/>
    </source>
</evidence>
<protein>
    <recommendedName>
        <fullName evidence="3">(d)CMP kinase</fullName>
    </recommendedName>
</protein>
<dbReference type="EMBL" id="PCYM01000010">
    <property type="protein sequence ID" value="PIR47254.1"/>
    <property type="molecule type" value="Genomic_DNA"/>
</dbReference>
<dbReference type="Gene3D" id="3.40.50.300">
    <property type="entry name" value="P-loop containing nucleotide triphosphate hydrolases"/>
    <property type="match status" value="1"/>
</dbReference>
<reference evidence="1 2" key="1">
    <citation type="submission" date="2017-09" db="EMBL/GenBank/DDBJ databases">
        <title>Depth-based differentiation of microbial function through sediment-hosted aquifers and enrichment of novel symbionts in the deep terrestrial subsurface.</title>
        <authorList>
            <person name="Probst A.J."/>
            <person name="Ladd B."/>
            <person name="Jarett J.K."/>
            <person name="Geller-Mcgrath D.E."/>
            <person name="Sieber C.M."/>
            <person name="Emerson J.B."/>
            <person name="Anantharaman K."/>
            <person name="Thomas B.C."/>
            <person name="Malmstrom R."/>
            <person name="Stieglmeier M."/>
            <person name="Klingl A."/>
            <person name="Woyke T."/>
            <person name="Ryan C.M."/>
            <person name="Banfield J.F."/>
        </authorList>
    </citation>
    <scope>NUCLEOTIDE SEQUENCE [LARGE SCALE GENOMIC DNA]</scope>
    <source>
        <strain evidence="1">CG10_big_fil_rev_8_21_14_0_10_50_16</strain>
    </source>
</reference>
<accession>A0A2H0RMN8</accession>
<dbReference type="InterPro" id="IPR027417">
    <property type="entry name" value="P-loop_NTPase"/>
</dbReference>
<evidence type="ECO:0000313" key="2">
    <source>
        <dbReference type="Proteomes" id="UP000230084"/>
    </source>
</evidence>
<comment type="caution">
    <text evidence="1">The sequence shown here is derived from an EMBL/GenBank/DDBJ whole genome shotgun (WGS) entry which is preliminary data.</text>
</comment>
<organism evidence="1 2">
    <name type="scientific">Candidatus Uhrbacteria bacterium CG10_big_fil_rev_8_21_14_0_10_50_16</name>
    <dbReference type="NCBI Taxonomy" id="1975039"/>
    <lineage>
        <taxon>Bacteria</taxon>
        <taxon>Candidatus Uhriibacteriota</taxon>
    </lineage>
</organism>
<dbReference type="SUPFAM" id="SSF52540">
    <property type="entry name" value="P-loop containing nucleoside triphosphate hydrolases"/>
    <property type="match status" value="1"/>
</dbReference>